<reference evidence="1 2" key="1">
    <citation type="submission" date="2020-08" db="EMBL/GenBank/DDBJ databases">
        <title>Aphidius gifuensis genome sequencing and assembly.</title>
        <authorList>
            <person name="Du Z."/>
        </authorList>
    </citation>
    <scope>NUCLEOTIDE SEQUENCE [LARGE SCALE GENOMIC DNA]</scope>
    <source>
        <strain evidence="1">YNYX2018</strain>
        <tissue evidence="1">Adults</tissue>
    </source>
</reference>
<dbReference type="GO" id="GO:0008104">
    <property type="term" value="P:intracellular protein localization"/>
    <property type="evidence" value="ECO:0007669"/>
    <property type="project" value="TreeGrafter"/>
</dbReference>
<dbReference type="PANTHER" id="PTHR21663">
    <property type="entry name" value="HYPOTHETICAL HEAT DOMAIN-CONTAINING"/>
    <property type="match status" value="1"/>
</dbReference>
<accession>A0A834Y3P2</accession>
<dbReference type="GO" id="GO:0030139">
    <property type="term" value="C:endocytic vesicle"/>
    <property type="evidence" value="ECO:0007669"/>
    <property type="project" value="TreeGrafter"/>
</dbReference>
<dbReference type="GO" id="GO:0006897">
    <property type="term" value="P:endocytosis"/>
    <property type="evidence" value="ECO:0007669"/>
    <property type="project" value="TreeGrafter"/>
</dbReference>
<dbReference type="Proteomes" id="UP000639338">
    <property type="component" value="Unassembled WGS sequence"/>
</dbReference>
<comment type="caution">
    <text evidence="1">The sequence shown here is derived from an EMBL/GenBank/DDBJ whole genome shotgun (WGS) entry which is preliminary data.</text>
</comment>
<dbReference type="PANTHER" id="PTHR21663:SF0">
    <property type="entry name" value="HEAT REPEAT-CONTAINING PROTEIN 5B"/>
    <property type="match status" value="1"/>
</dbReference>
<gene>
    <name evidence="1" type="ORF">HCN44_006017</name>
</gene>
<sequence>MLNHTPFLCINEIESMASICFRAFEDINYRVRCSVAKLLGTLVAMTQLSSSQTLFNKNNHKNISSSLSDGGDDNCSGNGGTGEIIKGNSTLVNREVRVGATHAYVIFVQILGGTWLERNTNIMYWN</sequence>
<dbReference type="AlphaFoldDB" id="A0A834Y3P2"/>
<keyword evidence="2" id="KW-1185">Reference proteome</keyword>
<dbReference type="GO" id="GO:0005829">
    <property type="term" value="C:cytosol"/>
    <property type="evidence" value="ECO:0007669"/>
    <property type="project" value="GOC"/>
</dbReference>
<dbReference type="GO" id="GO:0042147">
    <property type="term" value="P:retrograde transport, endosome to Golgi"/>
    <property type="evidence" value="ECO:0007669"/>
    <property type="project" value="TreeGrafter"/>
</dbReference>
<organism evidence="1 2">
    <name type="scientific">Aphidius gifuensis</name>
    <name type="common">Parasitoid wasp</name>
    <dbReference type="NCBI Taxonomy" id="684658"/>
    <lineage>
        <taxon>Eukaryota</taxon>
        <taxon>Metazoa</taxon>
        <taxon>Ecdysozoa</taxon>
        <taxon>Arthropoda</taxon>
        <taxon>Hexapoda</taxon>
        <taxon>Insecta</taxon>
        <taxon>Pterygota</taxon>
        <taxon>Neoptera</taxon>
        <taxon>Endopterygota</taxon>
        <taxon>Hymenoptera</taxon>
        <taxon>Apocrita</taxon>
        <taxon>Ichneumonoidea</taxon>
        <taxon>Braconidae</taxon>
        <taxon>Aphidiinae</taxon>
        <taxon>Aphidius</taxon>
    </lineage>
</organism>
<dbReference type="EMBL" id="JACMRX010000001">
    <property type="protein sequence ID" value="KAF7997446.1"/>
    <property type="molecule type" value="Genomic_DNA"/>
</dbReference>
<dbReference type="GO" id="GO:0016020">
    <property type="term" value="C:membrane"/>
    <property type="evidence" value="ECO:0007669"/>
    <property type="project" value="TreeGrafter"/>
</dbReference>
<dbReference type="OrthoDB" id="192608at2759"/>
<proteinExistence type="predicted"/>
<dbReference type="GO" id="GO:0005794">
    <property type="term" value="C:Golgi apparatus"/>
    <property type="evidence" value="ECO:0007669"/>
    <property type="project" value="TreeGrafter"/>
</dbReference>
<evidence type="ECO:0000313" key="1">
    <source>
        <dbReference type="EMBL" id="KAF7997446.1"/>
    </source>
</evidence>
<name>A0A834Y3P2_APHGI</name>
<dbReference type="InterPro" id="IPR040108">
    <property type="entry name" value="Laa1/Sip1/HEATR5"/>
</dbReference>
<protein>
    <submittedName>
        <fullName evidence="1">Uncharacterized protein</fullName>
    </submittedName>
</protein>
<evidence type="ECO:0000313" key="2">
    <source>
        <dbReference type="Proteomes" id="UP000639338"/>
    </source>
</evidence>